<dbReference type="EC" id="3.2.1.10" evidence="5"/>
<dbReference type="InterPro" id="IPR017853">
    <property type="entry name" value="GH"/>
</dbReference>
<keyword evidence="8" id="KW-1185">Reference proteome</keyword>
<reference evidence="6 8" key="2">
    <citation type="submission" date="2019-03" db="EMBL/GenBank/DDBJ databases">
        <title>Genomic Encyclopedia of Type Strains, Phase IV (KMG-IV): sequencing the most valuable type-strain genomes for metagenomic binning, comparative biology and taxonomic classification.</title>
        <authorList>
            <person name="Goeker M."/>
        </authorList>
    </citation>
    <scope>NUCLEOTIDE SEQUENCE [LARGE SCALE GENOMIC DNA]</scope>
    <source>
        <strain evidence="6 8">DSM 3764</strain>
    </source>
</reference>
<sequence>MLKTDREWWRGAVIYQVYPRSFADANADGVGDLQGLLGKLPYIAALGVDAVWISPFFKSPMKDFGYDVSDYCQVDPLFGTLADFDAVLAKAHELGLKVMIDQVLSHTSDQNAWFADSRLSRKGDKADWYVWADAKADGSAPNNWLSVFGGPAWTWDTRRCQYYLHNFLSSQPDLNFHCPDVQNAILEAIRFWLARGVDGFRFDACNFHFHDRKLRNNPPAKSKDTKTVSPDNPYGFQAHVHDKSQPENIDFLKRVRLLLDEYGAMSVGEVGDDDSLKVMAEYTTGGDKLNMAYSFNLLTKDFTAAYIRKQIEDLEKRIGDGWGCWSIGNHDVMRVLSRWGNNSQNPRFSRSMLAMLLCFRGSACLWQGDELGLPEADIPFELLQDPYGIAMWPEFKGRDGCRTPMPWQHDAAAAGFSTGAPWLPVPESHQQLAVSTQEHDPESTLNFYRHFISWRKTQAVLWQGDIQFVDAPEPLLAFSRSLNGERWLCVFNLSESRQSLPCKDKLTQLADAGLSGASIKSGVIEFDHWGALIARVEA</sequence>
<dbReference type="Gene3D" id="3.90.400.10">
    <property type="entry name" value="Oligo-1,6-glucosidase, Domain 2"/>
    <property type="match status" value="1"/>
</dbReference>
<evidence type="ECO:0000256" key="1">
    <source>
        <dbReference type="ARBA" id="ARBA00008061"/>
    </source>
</evidence>
<dbReference type="FunFam" id="3.90.400.10:FF:000002">
    <property type="entry name" value="Sucrose isomerase"/>
    <property type="match status" value="1"/>
</dbReference>
<dbReference type="Gene3D" id="3.20.20.80">
    <property type="entry name" value="Glycosidases"/>
    <property type="match status" value="2"/>
</dbReference>
<dbReference type="Proteomes" id="UP000255108">
    <property type="component" value="Unassembled WGS sequence"/>
</dbReference>
<dbReference type="SMART" id="SM00642">
    <property type="entry name" value="Aamy"/>
    <property type="match status" value="1"/>
</dbReference>
<dbReference type="InterPro" id="IPR045857">
    <property type="entry name" value="O16G_dom_2"/>
</dbReference>
<dbReference type="SUPFAM" id="SSF51011">
    <property type="entry name" value="Glycosyl hydrolase domain"/>
    <property type="match status" value="1"/>
</dbReference>
<dbReference type="GO" id="GO:0009313">
    <property type="term" value="P:oligosaccharide catabolic process"/>
    <property type="evidence" value="ECO:0007669"/>
    <property type="project" value="TreeGrafter"/>
</dbReference>
<evidence type="ECO:0000313" key="7">
    <source>
        <dbReference type="Proteomes" id="UP000255108"/>
    </source>
</evidence>
<dbReference type="GO" id="GO:0004556">
    <property type="term" value="F:alpha-amylase activity"/>
    <property type="evidence" value="ECO:0007669"/>
    <property type="project" value="TreeGrafter"/>
</dbReference>
<dbReference type="RefSeq" id="WP_115226985.1">
    <property type="nucleotide sequence ID" value="NZ_CAWOLO010000002.1"/>
</dbReference>
<dbReference type="InterPro" id="IPR013780">
    <property type="entry name" value="Glyco_hydro_b"/>
</dbReference>
<dbReference type="EMBL" id="UGHR01000001">
    <property type="protein sequence ID" value="STQ90700.1"/>
    <property type="molecule type" value="Genomic_DNA"/>
</dbReference>
<proteinExistence type="inferred from homology"/>
<accession>A0A377Q7H4</accession>
<comment type="similarity">
    <text evidence="1">Belongs to the glycosyl hydrolase 13 family.</text>
</comment>
<keyword evidence="3 5" id="KW-0326">Glycosidase</keyword>
<dbReference type="Pfam" id="PF00128">
    <property type="entry name" value="Alpha-amylase"/>
    <property type="match status" value="1"/>
</dbReference>
<protein>
    <submittedName>
        <fullName evidence="6">Alpha-glucosidase</fullName>
    </submittedName>
    <submittedName>
        <fullName evidence="5">Oligo-1,6-glucosidase 1</fullName>
        <ecNumber evidence="5">3.2.1.10</ecNumber>
    </submittedName>
</protein>
<evidence type="ECO:0000313" key="5">
    <source>
        <dbReference type="EMBL" id="STQ90700.1"/>
    </source>
</evidence>
<organism evidence="5 7">
    <name type="scientific">Iodobacter fluviatilis</name>
    <dbReference type="NCBI Taxonomy" id="537"/>
    <lineage>
        <taxon>Bacteria</taxon>
        <taxon>Pseudomonadati</taxon>
        <taxon>Pseudomonadota</taxon>
        <taxon>Betaproteobacteria</taxon>
        <taxon>Neisseriales</taxon>
        <taxon>Chitinibacteraceae</taxon>
        <taxon>Iodobacter</taxon>
    </lineage>
</organism>
<dbReference type="OrthoDB" id="9805159at2"/>
<feature type="domain" description="Glycosyl hydrolase family 13 catalytic" evidence="4">
    <location>
        <begin position="16"/>
        <end position="402"/>
    </location>
</feature>
<evidence type="ECO:0000256" key="2">
    <source>
        <dbReference type="ARBA" id="ARBA00022801"/>
    </source>
</evidence>
<dbReference type="Proteomes" id="UP000295794">
    <property type="component" value="Unassembled WGS sequence"/>
</dbReference>
<evidence type="ECO:0000313" key="6">
    <source>
        <dbReference type="EMBL" id="TCU89330.1"/>
    </source>
</evidence>
<dbReference type="GO" id="GO:0004574">
    <property type="term" value="F:oligo-1,6-glucosidase activity"/>
    <property type="evidence" value="ECO:0007669"/>
    <property type="project" value="UniProtKB-EC"/>
</dbReference>
<name>A0A377Q7H4_9NEIS</name>
<reference evidence="5 7" key="1">
    <citation type="submission" date="2018-06" db="EMBL/GenBank/DDBJ databases">
        <authorList>
            <consortium name="Pathogen Informatics"/>
            <person name="Doyle S."/>
        </authorList>
    </citation>
    <scope>NUCLEOTIDE SEQUENCE [LARGE SCALE GENOMIC DNA]</scope>
    <source>
        <strain evidence="5 7">NCTC11159</strain>
    </source>
</reference>
<dbReference type="PANTHER" id="PTHR10357">
    <property type="entry name" value="ALPHA-AMYLASE FAMILY MEMBER"/>
    <property type="match status" value="1"/>
</dbReference>
<evidence type="ECO:0000313" key="8">
    <source>
        <dbReference type="Proteomes" id="UP000295794"/>
    </source>
</evidence>
<evidence type="ECO:0000259" key="4">
    <source>
        <dbReference type="SMART" id="SM00642"/>
    </source>
</evidence>
<dbReference type="CDD" id="cd11330">
    <property type="entry name" value="AmyAc_OligoGlu"/>
    <property type="match status" value="1"/>
</dbReference>
<dbReference type="EMBL" id="SMBT01000002">
    <property type="protein sequence ID" value="TCU89330.1"/>
    <property type="molecule type" value="Genomic_DNA"/>
</dbReference>
<dbReference type="AlphaFoldDB" id="A0A377Q7H4"/>
<keyword evidence="2 5" id="KW-0378">Hydrolase</keyword>
<dbReference type="SUPFAM" id="SSF51445">
    <property type="entry name" value="(Trans)glycosidases"/>
    <property type="match status" value="1"/>
</dbReference>
<evidence type="ECO:0000256" key="3">
    <source>
        <dbReference type="ARBA" id="ARBA00023295"/>
    </source>
</evidence>
<dbReference type="InterPro" id="IPR006047">
    <property type="entry name" value="GH13_cat_dom"/>
</dbReference>
<dbReference type="Gene3D" id="2.60.40.1180">
    <property type="entry name" value="Golgi alpha-mannosidase II"/>
    <property type="match status" value="1"/>
</dbReference>
<gene>
    <name evidence="5" type="primary">malL</name>
    <name evidence="6" type="ORF">EV682_102242</name>
    <name evidence="5" type="ORF">NCTC11159_01767</name>
</gene>
<dbReference type="PANTHER" id="PTHR10357:SF179">
    <property type="entry name" value="NEUTRAL AND BASIC AMINO ACID TRANSPORT PROTEIN RBAT"/>
    <property type="match status" value="1"/>
</dbReference>